<organism evidence="3 4">
    <name type="scientific">Luteolibacter soli</name>
    <dbReference type="NCBI Taxonomy" id="3135280"/>
    <lineage>
        <taxon>Bacteria</taxon>
        <taxon>Pseudomonadati</taxon>
        <taxon>Verrucomicrobiota</taxon>
        <taxon>Verrucomicrobiia</taxon>
        <taxon>Verrucomicrobiales</taxon>
        <taxon>Verrucomicrobiaceae</taxon>
        <taxon>Luteolibacter</taxon>
    </lineage>
</organism>
<keyword evidence="4" id="KW-1185">Reference proteome</keyword>
<comment type="caution">
    <text evidence="3">The sequence shown here is derived from an EMBL/GenBank/DDBJ whole genome shotgun (WGS) entry which is preliminary data.</text>
</comment>
<evidence type="ECO:0000313" key="4">
    <source>
        <dbReference type="Proteomes" id="UP001371305"/>
    </source>
</evidence>
<dbReference type="Proteomes" id="UP001371305">
    <property type="component" value="Unassembled WGS sequence"/>
</dbReference>
<reference evidence="3 4" key="1">
    <citation type="submission" date="2024-04" db="EMBL/GenBank/DDBJ databases">
        <title>Luteolibacter sp. isolated from soil.</title>
        <authorList>
            <person name="An J."/>
        </authorList>
    </citation>
    <scope>NUCLEOTIDE SEQUENCE [LARGE SCALE GENOMIC DNA]</scope>
    <source>
        <strain evidence="3 4">Y139</strain>
    </source>
</reference>
<feature type="domain" description="GYF" evidence="2">
    <location>
        <begin position="10"/>
        <end position="53"/>
    </location>
</feature>
<proteinExistence type="predicted"/>
<evidence type="ECO:0000313" key="3">
    <source>
        <dbReference type="EMBL" id="MEK7954289.1"/>
    </source>
</evidence>
<name>A0ABU9B4Z0_9BACT</name>
<protein>
    <submittedName>
        <fullName evidence="3">DUF4339 domain-containing protein</fullName>
    </submittedName>
</protein>
<keyword evidence="1" id="KW-0472">Membrane</keyword>
<evidence type="ECO:0000256" key="1">
    <source>
        <dbReference type="SAM" id="Phobius"/>
    </source>
</evidence>
<dbReference type="Pfam" id="PF14237">
    <property type="entry name" value="GYF_2"/>
    <property type="match status" value="1"/>
</dbReference>
<keyword evidence="1" id="KW-0812">Transmembrane</keyword>
<feature type="transmembrane region" description="Helical" evidence="1">
    <location>
        <begin position="83"/>
        <end position="101"/>
    </location>
</feature>
<dbReference type="EMBL" id="JBBUKT010000018">
    <property type="protein sequence ID" value="MEK7954289.1"/>
    <property type="molecule type" value="Genomic_DNA"/>
</dbReference>
<dbReference type="RefSeq" id="WP_341408057.1">
    <property type="nucleotide sequence ID" value="NZ_JBBUKT010000018.1"/>
</dbReference>
<sequence length="125" mass="13167">MNSSPDEANWHYSDGNSSYGPVSIGTLRELAKVGALGSAHLVKRTNDAAWSPFDSRILGVSSLNPDPRSALPNDPVKGGNSDWVLGVIGIVAIIGGGFLLFTNFHPVFIGVLAVGFLLKHLARKG</sequence>
<keyword evidence="1" id="KW-1133">Transmembrane helix</keyword>
<evidence type="ECO:0000259" key="2">
    <source>
        <dbReference type="Pfam" id="PF14237"/>
    </source>
</evidence>
<gene>
    <name evidence="3" type="ORF">WKV53_27480</name>
</gene>
<dbReference type="InterPro" id="IPR025640">
    <property type="entry name" value="GYF_2"/>
</dbReference>
<accession>A0ABU9B4Z0</accession>